<sequence length="192" mass="20069">MTDIIDTLSGIVPGSKGEALRARRPVTKDGAQASWQALFAPGDDSQISIEERFAVAVFVAALHGQPEIAAFYAEKLAANPALLTAVQTAASKGTAIGPYGHYPAGPLSSENSEGPVFTVAESEKTILGARLSAALEHAHLLIFHLRDAKPQALDALLKAGWSTTGIVTLSQLISFLAFQIRVVAGLKVLNAA</sequence>
<dbReference type="NCBIfam" id="TIGR04029">
    <property type="entry name" value="CMD_Avi_7170"/>
    <property type="match status" value="1"/>
</dbReference>
<dbReference type="AlphaFoldDB" id="A0A368NNT9"/>
<proteinExistence type="predicted"/>
<dbReference type="Gene3D" id="1.20.1290.10">
    <property type="entry name" value="AhpD-like"/>
    <property type="match status" value="1"/>
</dbReference>
<dbReference type="SUPFAM" id="SSF69118">
    <property type="entry name" value="AhpD-like"/>
    <property type="match status" value="1"/>
</dbReference>
<dbReference type="InterPro" id="IPR023982">
    <property type="entry name" value="CHP04029_CMD-like"/>
</dbReference>
<name>A0A368NNT9_AGRVI</name>
<gene>
    <name evidence="1" type="ORF">DXT89_25200</name>
</gene>
<dbReference type="GeneID" id="60684054"/>
<accession>A0A368NNT9</accession>
<dbReference type="Proteomes" id="UP000436911">
    <property type="component" value="Unassembled WGS sequence"/>
</dbReference>
<evidence type="ECO:0000313" key="1">
    <source>
        <dbReference type="EMBL" id="KAA3520686.1"/>
    </source>
</evidence>
<organism evidence="1 2">
    <name type="scientific">Agrobacterium vitis</name>
    <name type="common">Rhizobium vitis</name>
    <dbReference type="NCBI Taxonomy" id="373"/>
    <lineage>
        <taxon>Bacteria</taxon>
        <taxon>Pseudomonadati</taxon>
        <taxon>Pseudomonadota</taxon>
        <taxon>Alphaproteobacteria</taxon>
        <taxon>Hyphomicrobiales</taxon>
        <taxon>Rhizobiaceae</taxon>
        <taxon>Rhizobium/Agrobacterium group</taxon>
        <taxon>Agrobacterium</taxon>
    </lineage>
</organism>
<dbReference type="OrthoDB" id="8718286at2"/>
<dbReference type="RefSeq" id="WP_060717949.1">
    <property type="nucleotide sequence ID" value="NZ_JABFNP010000004.1"/>
</dbReference>
<dbReference type="InterPro" id="IPR029032">
    <property type="entry name" value="AhpD-like"/>
</dbReference>
<reference evidence="1 2" key="1">
    <citation type="submission" date="2018-08" db="EMBL/GenBank/DDBJ databases">
        <title>Genome sequencing of Agrobacterium vitis strain ICMP 10754.</title>
        <authorList>
            <person name="Visnovsky S.B."/>
            <person name="Pitman A.R."/>
        </authorList>
    </citation>
    <scope>NUCLEOTIDE SEQUENCE [LARGE SCALE GENOMIC DNA]</scope>
    <source>
        <strain evidence="1 2">ICMP 10754</strain>
    </source>
</reference>
<protein>
    <submittedName>
        <fullName evidence="1">CMD domain protein</fullName>
    </submittedName>
</protein>
<evidence type="ECO:0000313" key="2">
    <source>
        <dbReference type="Proteomes" id="UP000436911"/>
    </source>
</evidence>
<dbReference type="EMBL" id="QUSG01000027">
    <property type="protein sequence ID" value="KAA3520686.1"/>
    <property type="molecule type" value="Genomic_DNA"/>
</dbReference>
<comment type="caution">
    <text evidence="1">The sequence shown here is derived from an EMBL/GenBank/DDBJ whole genome shotgun (WGS) entry which is preliminary data.</text>
</comment>